<dbReference type="PROSITE" id="PS51186">
    <property type="entry name" value="GNAT"/>
    <property type="match status" value="1"/>
</dbReference>
<evidence type="ECO:0000313" key="4">
    <source>
        <dbReference type="Proteomes" id="UP000246018"/>
    </source>
</evidence>
<keyword evidence="3" id="KW-0808">Transferase</keyword>
<dbReference type="Gene3D" id="3.40.630.30">
    <property type="match status" value="1"/>
</dbReference>
<proteinExistence type="predicted"/>
<feature type="domain" description="N-acetyltransferase" evidence="1">
    <location>
        <begin position="1"/>
        <end position="96"/>
    </location>
</feature>
<evidence type="ECO:0000259" key="1">
    <source>
        <dbReference type="PROSITE" id="PS51186"/>
    </source>
</evidence>
<evidence type="ECO:0000259" key="2">
    <source>
        <dbReference type="PROSITE" id="PS51729"/>
    </source>
</evidence>
<accession>A0A2T8FEP6</accession>
<dbReference type="InterPro" id="IPR016181">
    <property type="entry name" value="Acyl_CoA_acyltransferase"/>
</dbReference>
<dbReference type="AlphaFoldDB" id="A0A2T8FEP6"/>
<dbReference type="GO" id="GO:0016747">
    <property type="term" value="F:acyltransferase activity, transferring groups other than amino-acyl groups"/>
    <property type="evidence" value="ECO:0007669"/>
    <property type="project" value="InterPro"/>
</dbReference>
<keyword evidence="4" id="KW-1185">Reference proteome</keyword>
<sequence length="106" mass="11738">MSEPVVTQESDRFSIALEGQPAGFTQFVESEGRRIFFHTVVDPAFEGKGLAGRLVRQALDATRAAGLRVVPVCPYVKSYVEEHEDWADLLERPTRADMAAVESVTQ</sequence>
<dbReference type="SUPFAM" id="SSF55729">
    <property type="entry name" value="Acyl-CoA N-acyltransferases (Nat)"/>
    <property type="match status" value="1"/>
</dbReference>
<dbReference type="Pfam" id="PF14542">
    <property type="entry name" value="Acetyltransf_CG"/>
    <property type="match status" value="1"/>
</dbReference>
<dbReference type="PANTHER" id="PTHR31435:SF10">
    <property type="entry name" value="BSR4717 PROTEIN"/>
    <property type="match status" value="1"/>
</dbReference>
<dbReference type="OrthoDB" id="5405911at2"/>
<dbReference type="InterPro" id="IPR031165">
    <property type="entry name" value="GNAT_YJDJ"/>
</dbReference>
<name>A0A2T8FEP6_9ACTN</name>
<dbReference type="InterPro" id="IPR000182">
    <property type="entry name" value="GNAT_dom"/>
</dbReference>
<feature type="domain" description="N-acetyltransferase" evidence="2">
    <location>
        <begin position="5"/>
        <end position="91"/>
    </location>
</feature>
<reference evidence="3 4" key="1">
    <citation type="submission" date="2018-04" db="EMBL/GenBank/DDBJ databases">
        <title>Genome of Nocardioides gansuensis WSJ-1.</title>
        <authorList>
            <person name="Wu S."/>
            <person name="Wang G."/>
        </authorList>
    </citation>
    <scope>NUCLEOTIDE SEQUENCE [LARGE SCALE GENOMIC DNA]</scope>
    <source>
        <strain evidence="3 4">WSJ-1</strain>
    </source>
</reference>
<protein>
    <submittedName>
        <fullName evidence="3">N-acetyltransferase</fullName>
    </submittedName>
</protein>
<dbReference type="CDD" id="cd04301">
    <property type="entry name" value="NAT_SF"/>
    <property type="match status" value="1"/>
</dbReference>
<dbReference type="RefSeq" id="WP_116570329.1">
    <property type="nucleotide sequence ID" value="NZ_QDGZ01000001.1"/>
</dbReference>
<dbReference type="PROSITE" id="PS51729">
    <property type="entry name" value="GNAT_YJDJ"/>
    <property type="match status" value="1"/>
</dbReference>
<gene>
    <name evidence="3" type="ORF">DDE18_00730</name>
</gene>
<evidence type="ECO:0000313" key="3">
    <source>
        <dbReference type="EMBL" id="PVG84201.1"/>
    </source>
</evidence>
<dbReference type="InterPro" id="IPR045057">
    <property type="entry name" value="Gcn5-rel_NAT"/>
</dbReference>
<organism evidence="3 4">
    <name type="scientific">Nocardioides gansuensis</name>
    <dbReference type="NCBI Taxonomy" id="2138300"/>
    <lineage>
        <taxon>Bacteria</taxon>
        <taxon>Bacillati</taxon>
        <taxon>Actinomycetota</taxon>
        <taxon>Actinomycetes</taxon>
        <taxon>Propionibacteriales</taxon>
        <taxon>Nocardioidaceae</taxon>
        <taxon>Nocardioides</taxon>
    </lineage>
</organism>
<dbReference type="PANTHER" id="PTHR31435">
    <property type="entry name" value="PROTEIN NATD1"/>
    <property type="match status" value="1"/>
</dbReference>
<dbReference type="Proteomes" id="UP000246018">
    <property type="component" value="Unassembled WGS sequence"/>
</dbReference>
<comment type="caution">
    <text evidence="3">The sequence shown here is derived from an EMBL/GenBank/DDBJ whole genome shotgun (WGS) entry which is preliminary data.</text>
</comment>
<dbReference type="EMBL" id="QDGZ01000001">
    <property type="protein sequence ID" value="PVG84201.1"/>
    <property type="molecule type" value="Genomic_DNA"/>
</dbReference>